<dbReference type="Pfam" id="PF05840">
    <property type="entry name" value="Phage_GPA"/>
    <property type="match status" value="1"/>
</dbReference>
<comment type="similarity">
    <text evidence="2">Belongs to the phage GPA family.</text>
</comment>
<dbReference type="RefSeq" id="WP_226099561.1">
    <property type="nucleotide sequence ID" value="NZ_CP162411.1"/>
</dbReference>
<sequence>MSTPRATQAKSPHTLPDKVKTPEPFIGVYPWNAPRPAIGPDERALTRDELHQGQAVLSRLHTLPRFLATKFRTRFEFLKKNQGLRSAFRYLVLTAERRLWPRIDAINQRHGVHQHRALDEFDSFRYLPDMSDASLKKFARRIARQVSQAYEVLSDDYLADHGPDNTVLFTDTAQRELYGKIAGMSRAFNVRPLYWRKYRKGKLTMRDAFSALSRLCNEEWWERQLKAQRARWREAFLIAIGDVNKDISPYASAQAIRDVRARRLANLDFLKSCEVENTTTGERFDLIDKVMASISNPEIRRMELMSTIAGIERYAGQQGHVGMFVTITTPSKYHPTRIIGKARRVQFNRSWDKEAFTPKDGQRYLVRVWSLMRSAFKDNDLQVYGMRVVEPHHDGTPHWHMMLFCRKEQRQHIIDIMRRYALKEDGDEPGAWENRFDCKHLNKGGAAGYIAKYIAKNIDGYALDGELDKDTGKPLKDTAAAVTAWAATWRIPQFHPIGIPTMGAYRECRRIRDCSLAEQFDEQVEAVRAAADIGDFAAYIDAQGGANVPRDQQTLRVARTVAANLNAYDEEVQKVIGIFSPRYGFSRVFTTRADEWRIVPKAVDVGGLSLKSGSAAPRSPVNNCGWAGRAPGENRIIEAENRASDGLSGPLPVPFNWNDSELVASLAAFARAHTPRHRTLQRPIPPSTDIPRTPSARLSMAQRQQLARLQTALQQKGIQTSRQEREALLRGATLRIEGEEIRYQPPDDGWEW</sequence>
<evidence type="ECO:0000256" key="7">
    <source>
        <dbReference type="SAM" id="MobiDB-lite"/>
    </source>
</evidence>
<evidence type="ECO:0000256" key="6">
    <source>
        <dbReference type="ARBA" id="ARBA00022801"/>
    </source>
</evidence>
<gene>
    <name evidence="9" type="ORF">LF923_0013640</name>
</gene>
<evidence type="ECO:0000259" key="8">
    <source>
        <dbReference type="Pfam" id="PF05840"/>
    </source>
</evidence>
<evidence type="ECO:0000256" key="2">
    <source>
        <dbReference type="ARBA" id="ARBA00009260"/>
    </source>
</evidence>
<protein>
    <submittedName>
        <fullName evidence="9">Replication endonuclease</fullName>
    </submittedName>
</protein>
<feature type="region of interest" description="Disordered" evidence="7">
    <location>
        <begin position="674"/>
        <end position="694"/>
    </location>
</feature>
<feature type="domain" description="Replication gene A protein-like" evidence="8">
    <location>
        <begin position="135"/>
        <end position="461"/>
    </location>
</feature>
<feature type="compositionally biased region" description="Polar residues" evidence="7">
    <location>
        <begin position="1"/>
        <end position="11"/>
    </location>
</feature>
<evidence type="ECO:0000256" key="4">
    <source>
        <dbReference type="ARBA" id="ARBA00022722"/>
    </source>
</evidence>
<dbReference type="GO" id="GO:0016787">
    <property type="term" value="F:hydrolase activity"/>
    <property type="evidence" value="ECO:0007669"/>
    <property type="project" value="UniProtKB-KW"/>
</dbReference>
<comment type="function">
    <text evidence="1">Possible endonuclease which induces a single-strand cut and initiates DNA replication.</text>
</comment>
<evidence type="ECO:0000256" key="5">
    <source>
        <dbReference type="ARBA" id="ARBA00022759"/>
    </source>
</evidence>
<dbReference type="EMBL" id="CP162411">
    <property type="protein sequence ID" value="XDL13250.1"/>
    <property type="molecule type" value="Genomic_DNA"/>
</dbReference>
<dbReference type="AlphaFoldDB" id="A0AB39IBI3"/>
<evidence type="ECO:0000313" key="9">
    <source>
        <dbReference type="EMBL" id="XDL13250.1"/>
    </source>
</evidence>
<dbReference type="InterPro" id="IPR008766">
    <property type="entry name" value="Replication_gene_A-like"/>
</dbReference>
<dbReference type="GO" id="GO:0004519">
    <property type="term" value="F:endonuclease activity"/>
    <property type="evidence" value="ECO:0007669"/>
    <property type="project" value="UniProtKB-KW"/>
</dbReference>
<accession>A0AB39IBI3</accession>
<evidence type="ECO:0000256" key="3">
    <source>
        <dbReference type="ARBA" id="ARBA00022705"/>
    </source>
</evidence>
<keyword evidence="6" id="KW-0378">Hydrolase</keyword>
<reference evidence="9" key="1">
    <citation type="submission" date="2024-07" db="EMBL/GenBank/DDBJ databases">
        <authorList>
            <person name="Pedron J."/>
        </authorList>
    </citation>
    <scope>NUCLEOTIDE SEQUENCE</scope>
    <source>
        <strain evidence="9">A642-S2-A17</strain>
    </source>
</reference>
<organism evidence="9">
    <name type="scientific">Dickeya oryzae</name>
    <dbReference type="NCBI Taxonomy" id="1240404"/>
    <lineage>
        <taxon>Bacteria</taxon>
        <taxon>Pseudomonadati</taxon>
        <taxon>Pseudomonadota</taxon>
        <taxon>Gammaproteobacteria</taxon>
        <taxon>Enterobacterales</taxon>
        <taxon>Pectobacteriaceae</taxon>
        <taxon>Dickeya</taxon>
    </lineage>
</organism>
<evidence type="ECO:0000256" key="1">
    <source>
        <dbReference type="ARBA" id="ARBA00003293"/>
    </source>
</evidence>
<keyword evidence="4" id="KW-0540">Nuclease</keyword>
<keyword evidence="3" id="KW-0235">DNA replication</keyword>
<name>A0AB39IBI3_9GAMM</name>
<dbReference type="GO" id="GO:0006260">
    <property type="term" value="P:DNA replication"/>
    <property type="evidence" value="ECO:0007669"/>
    <property type="project" value="UniProtKB-KW"/>
</dbReference>
<feature type="region of interest" description="Disordered" evidence="7">
    <location>
        <begin position="1"/>
        <end position="20"/>
    </location>
</feature>
<proteinExistence type="inferred from homology"/>
<keyword evidence="5 9" id="KW-0255">Endonuclease</keyword>